<keyword evidence="3" id="KW-1185">Reference proteome</keyword>
<feature type="region of interest" description="Disordered" evidence="2">
    <location>
        <begin position="188"/>
        <end position="210"/>
    </location>
</feature>
<feature type="region of interest" description="Disordered" evidence="2">
    <location>
        <begin position="1623"/>
        <end position="1671"/>
    </location>
</feature>
<feature type="compositionally biased region" description="Basic and acidic residues" evidence="2">
    <location>
        <begin position="246"/>
        <end position="256"/>
    </location>
</feature>
<feature type="compositionally biased region" description="Low complexity" evidence="2">
    <location>
        <begin position="582"/>
        <end position="591"/>
    </location>
</feature>
<accession>A0A5S6R5Z7</accession>
<evidence type="ECO:0000256" key="2">
    <source>
        <dbReference type="SAM" id="MobiDB-lite"/>
    </source>
</evidence>
<feature type="compositionally biased region" description="Polar residues" evidence="2">
    <location>
        <begin position="496"/>
        <end position="511"/>
    </location>
</feature>
<dbReference type="WBParaSite" id="TMUE_3000014950.2">
    <property type="protein sequence ID" value="TMUE_3000014950.2"/>
    <property type="gene ID" value="WBGene00302412"/>
</dbReference>
<evidence type="ECO:0000313" key="3">
    <source>
        <dbReference type="Proteomes" id="UP000046395"/>
    </source>
</evidence>
<feature type="coiled-coil region" evidence="1">
    <location>
        <begin position="276"/>
        <end position="403"/>
    </location>
</feature>
<dbReference type="PANTHER" id="PTHR15742:SF5">
    <property type="entry name" value="GIRDIN"/>
    <property type="match status" value="1"/>
</dbReference>
<feature type="region of interest" description="Disordered" evidence="2">
    <location>
        <begin position="487"/>
        <end position="511"/>
    </location>
</feature>
<feature type="compositionally biased region" description="Polar residues" evidence="2">
    <location>
        <begin position="1422"/>
        <end position="1438"/>
    </location>
</feature>
<dbReference type="WBParaSite" id="TMUE_3000014950.3">
    <property type="protein sequence ID" value="TMUE_3000014950.3"/>
    <property type="gene ID" value="WBGene00302412"/>
</dbReference>
<keyword evidence="1" id="KW-0175">Coiled coil</keyword>
<feature type="region of interest" description="Disordered" evidence="2">
    <location>
        <begin position="1722"/>
        <end position="1794"/>
    </location>
</feature>
<feature type="coiled-coil region" evidence="1">
    <location>
        <begin position="1446"/>
        <end position="1530"/>
    </location>
</feature>
<proteinExistence type="predicted"/>
<feature type="coiled-coil region" evidence="1">
    <location>
        <begin position="791"/>
        <end position="825"/>
    </location>
</feature>
<feature type="region of interest" description="Disordered" evidence="2">
    <location>
        <begin position="1244"/>
        <end position="1276"/>
    </location>
</feature>
<feature type="coiled-coil region" evidence="1">
    <location>
        <begin position="730"/>
        <end position="757"/>
    </location>
</feature>
<protein>
    <recommendedName>
        <fullName evidence="5">Protein SOGA2</fullName>
    </recommendedName>
</protein>
<organism evidence="3 4">
    <name type="scientific">Trichuris muris</name>
    <name type="common">Mouse whipworm</name>
    <dbReference type="NCBI Taxonomy" id="70415"/>
    <lineage>
        <taxon>Eukaryota</taxon>
        <taxon>Metazoa</taxon>
        <taxon>Ecdysozoa</taxon>
        <taxon>Nematoda</taxon>
        <taxon>Enoplea</taxon>
        <taxon>Dorylaimia</taxon>
        <taxon>Trichinellida</taxon>
        <taxon>Trichuridae</taxon>
        <taxon>Trichuris</taxon>
    </lineage>
</organism>
<dbReference type="WBParaSite" id="TMUE_3000014950.1">
    <property type="protein sequence ID" value="TMUE_3000014950.1"/>
    <property type="gene ID" value="WBGene00302412"/>
</dbReference>
<reference evidence="3" key="1">
    <citation type="submission" date="2013-11" db="EMBL/GenBank/DDBJ databases">
        <authorList>
            <person name="Aslett M."/>
        </authorList>
    </citation>
    <scope>NUCLEOTIDE SEQUENCE [LARGE SCALE GENOMIC DNA]</scope>
    <source>
        <strain evidence="3">Edinburgh</strain>
    </source>
</reference>
<reference evidence="3" key="2">
    <citation type="submission" date="2014-03" db="EMBL/GenBank/DDBJ databases">
        <title>The whipworm genome and dual-species transcriptomics of an intimate host-pathogen interaction.</title>
        <authorList>
            <person name="Foth B.J."/>
            <person name="Tsai I.J."/>
            <person name="Reid A.J."/>
            <person name="Bancroft A.J."/>
            <person name="Nichol S."/>
            <person name="Tracey A."/>
            <person name="Holroyd N."/>
            <person name="Cotton J.A."/>
            <person name="Stanley E.J."/>
            <person name="Zarowiecki M."/>
            <person name="Liu J.Z."/>
            <person name="Huckvale T."/>
            <person name="Cooper P.J."/>
            <person name="Grencis R.K."/>
            <person name="Berriman M."/>
        </authorList>
    </citation>
    <scope>NUCLEOTIDE SEQUENCE [LARGE SCALE GENOMIC DNA]</scope>
    <source>
        <strain evidence="3">Edinburgh</strain>
    </source>
</reference>
<dbReference type="PANTHER" id="PTHR15742">
    <property type="entry name" value="GIRDIN"/>
    <property type="match status" value="1"/>
</dbReference>
<feature type="coiled-coil region" evidence="1">
    <location>
        <begin position="1342"/>
        <end position="1404"/>
    </location>
</feature>
<reference evidence="4" key="3">
    <citation type="submission" date="2019-12" db="UniProtKB">
        <authorList>
            <consortium name="WormBaseParasite"/>
        </authorList>
    </citation>
    <scope>IDENTIFICATION</scope>
</reference>
<dbReference type="InterPro" id="IPR049885">
    <property type="entry name" value="MTCL1-3"/>
</dbReference>
<feature type="region of interest" description="Disordered" evidence="2">
    <location>
        <begin position="1420"/>
        <end position="1442"/>
    </location>
</feature>
<feature type="region of interest" description="Disordered" evidence="2">
    <location>
        <begin position="575"/>
        <end position="597"/>
    </location>
</feature>
<feature type="region of interest" description="Disordered" evidence="2">
    <location>
        <begin position="237"/>
        <end position="260"/>
    </location>
</feature>
<feature type="compositionally biased region" description="Basic and acidic residues" evidence="2">
    <location>
        <begin position="1244"/>
        <end position="1262"/>
    </location>
</feature>
<evidence type="ECO:0000256" key="1">
    <source>
        <dbReference type="SAM" id="Coils"/>
    </source>
</evidence>
<feature type="coiled-coil region" evidence="1">
    <location>
        <begin position="535"/>
        <end position="569"/>
    </location>
</feature>
<sequence>MLPHVRQATNYCYSFEPQGWCQSRCKRCFRLKEHHPLEQSFSAQTSSAIGYRGSMDSVLPTREGGIRRFGSTDSSAHNLYRTPYGKRSRFGRESHLMDHAKRHSLTEAASSVSVYTNDVAVAASKKDNLPIGSYRSAPALNVDDGGSGLEGNSKRTSGKMEQDVDITRTMSYESVASTLCDASSMITAPTRRSDGSDQSSTPTESLDDTRLYLRSMKAQLEIMECKCAKLEEENANLRRTSQARSTETEQRNRGCDNGEGNTQELLERISLLEGLYQDYRDENASLKCDLRSLQESSSKQIECELKIVKGKYSAAEALCEELMTENEKLKQEVFSLQQEIDEMQDQYREEETEEFRELQRELEQTAKNCRILQFKLRKAERRNDQTEADRQQLEERLQELLAKTGLAMESAELKEQLFPSLESGKRRDLEAELRIAKEVSVRLHGELELLEEKRCKYEDENFYLKERIRELENREKLLEQMHFRQEQRRLSGGTGTKVSNEQAFGTGNNGSSFLEIVDGGTNQLVRDLHDSMERETDLKEQLRFAEDDLNSLRRKVSDLETENEVMMRQLAKLSCPTDGRTNRTGGNTSSRPPMTRSYSEGHAQIELELAEHEAEVLKTKLYRSEQENARLVAYIAKLEKESAKLKSTTANKPFGGDEFYSVVPDTYYRQKTKLLEQEIEEMKAKFDNLNVEADQKVPLSVDTAMLKGKLPGEKQGGSSNSGTVDMSRKMRLIEEELEVMRERNTLLENENERLIRENRRFSLATNSRSSDLSDDLVTNAGKLRCQASSRFAQMDTNAHRFTERIADLEKENALLRKDLARRKRLESIRKEESQLMNESIRTIHVNTASQNELRDRVTELLKENVVLTYELQVERRKNREFESQLDDYREAICQCNARPIGTSEKEHEVTRPHSQLISFAAELNNDFNVICKDIRRLFSNLRNVQLPMVEVAEVERRLDKETENFLHKLHALSNYNAHVDIGGQCGSAIHEKWQLANDERHAAQQKCEAANVRLLQTEDRWNKELEKLKESYESQLKDLKYSLEEAEKAKEESRSTAREFEAMLSEKSSRAHELERKLKQLSNESNQRYKELQDRTESDRKRIKDLELKYQSSENLLEAERKKWLSQQKALEAELAEHKRRLEETQAELNRQKDQAERKQTAWGRHKMELENTVKLLQAELSDFDRKAAKKAADLASAESQRLHAQLEQLKRQAESEKENILQERNDAERKLADYKREAVANAEQYERTKEELSLVKSRVSEQRQQLQDTRKQRDDYREELGRLQQNWSKEKSDLVHKLRQEEKVQQAEQQALRLKYEGRIKIMEDTAKRTQSQLSIARHERDMAKEGLQAMERKQAELKTKHDEEIQELKKQLESLLKENESVENIKAQLASKRMELEQLAQTVGNERDLWNIEKKHLQSKMRQPSAAVNGTQSSPEPSEKEKLLTEAIEMAAKIRIQMDELKKKHDKEIQNLKNHYKDQRHSWAKERERLSKRLKEAEDSVRILNIDYQNLLSKEEELRCEKNSLQTECDALVTYTQDFEIRMLANKYKLDRVAEQLKYMNVKLDSIESTDDATMEVREAVHVVCSQIRSVRDDLSKTRELDKVVKNLQLNSDRYEKMIAGSSVESENEGRTSKSIFPRTASSESNYSSTTLNRLRSPSPSPRKITTYPEAPPSIILNVQKLVEYDKEGKRHWVRRSMCRSISLDPTPTLKNPLIFEDSKRQMPPVSCPPSDHRSHARSSSTDAKLPYQVSSKTRDPSPVTDSSDAPSGEKSKTKRQSNFFASLGRGQVRERRQMFEKNRTVSVESSEIGQTIGSLGMQPCLAAMGASKDVEKILHRRPEAEKRSPRSNSASRFLHKIRGRSTSRETKKDQEEERPEKTYGCFNASALRRSKLKSTSADNR</sequence>
<feature type="compositionally biased region" description="Polar residues" evidence="2">
    <location>
        <begin position="1642"/>
        <end position="1660"/>
    </location>
</feature>
<evidence type="ECO:0000313" key="4">
    <source>
        <dbReference type="WBParaSite" id="TMUE_3000014950.1"/>
    </source>
</evidence>
<feature type="region of interest" description="Disordered" evidence="2">
    <location>
        <begin position="142"/>
        <end position="162"/>
    </location>
</feature>
<name>A0A5S6R5Z7_TRIMR</name>
<feature type="compositionally biased region" description="Basic and acidic residues" evidence="2">
    <location>
        <begin position="1865"/>
        <end position="1880"/>
    </location>
</feature>
<feature type="region of interest" description="Disordered" evidence="2">
    <location>
        <begin position="1839"/>
        <end position="1903"/>
    </location>
</feature>
<dbReference type="Proteomes" id="UP000046395">
    <property type="component" value="Unassembled WGS sequence"/>
</dbReference>
<evidence type="ECO:0008006" key="5">
    <source>
        <dbReference type="Google" id="ProtNLM"/>
    </source>
</evidence>